<feature type="region of interest" description="Disordered" evidence="1">
    <location>
        <begin position="1"/>
        <end position="21"/>
    </location>
</feature>
<evidence type="ECO:0000313" key="3">
    <source>
        <dbReference type="Proteomes" id="UP000265520"/>
    </source>
</evidence>
<protein>
    <submittedName>
        <fullName evidence="2">Uncharacterized protein</fullName>
    </submittedName>
</protein>
<name>A0A392RYE4_9FABA</name>
<dbReference type="Proteomes" id="UP000265520">
    <property type="component" value="Unassembled WGS sequence"/>
</dbReference>
<sequence length="49" mass="5496">QEVRENSGESAGVAAQRSKDWRGARYVPAASGSFCWLRLARERWCVARA</sequence>
<accession>A0A392RYE4</accession>
<proteinExistence type="predicted"/>
<dbReference type="AlphaFoldDB" id="A0A392RYE4"/>
<organism evidence="2 3">
    <name type="scientific">Trifolium medium</name>
    <dbReference type="NCBI Taxonomy" id="97028"/>
    <lineage>
        <taxon>Eukaryota</taxon>
        <taxon>Viridiplantae</taxon>
        <taxon>Streptophyta</taxon>
        <taxon>Embryophyta</taxon>
        <taxon>Tracheophyta</taxon>
        <taxon>Spermatophyta</taxon>
        <taxon>Magnoliopsida</taxon>
        <taxon>eudicotyledons</taxon>
        <taxon>Gunneridae</taxon>
        <taxon>Pentapetalae</taxon>
        <taxon>rosids</taxon>
        <taxon>fabids</taxon>
        <taxon>Fabales</taxon>
        <taxon>Fabaceae</taxon>
        <taxon>Papilionoideae</taxon>
        <taxon>50 kb inversion clade</taxon>
        <taxon>NPAAA clade</taxon>
        <taxon>Hologalegina</taxon>
        <taxon>IRL clade</taxon>
        <taxon>Trifolieae</taxon>
        <taxon>Trifolium</taxon>
    </lineage>
</organism>
<feature type="non-terminal residue" evidence="2">
    <location>
        <position position="1"/>
    </location>
</feature>
<reference evidence="2 3" key="1">
    <citation type="journal article" date="2018" name="Front. Plant Sci.">
        <title>Red Clover (Trifolium pratense) and Zigzag Clover (T. medium) - A Picture of Genomic Similarities and Differences.</title>
        <authorList>
            <person name="Dluhosova J."/>
            <person name="Istvanek J."/>
            <person name="Nedelnik J."/>
            <person name="Repkova J."/>
        </authorList>
    </citation>
    <scope>NUCLEOTIDE SEQUENCE [LARGE SCALE GENOMIC DNA]</scope>
    <source>
        <strain evidence="3">cv. 10/8</strain>
        <tissue evidence="2">Leaf</tissue>
    </source>
</reference>
<comment type="caution">
    <text evidence="2">The sequence shown here is derived from an EMBL/GenBank/DDBJ whole genome shotgun (WGS) entry which is preliminary data.</text>
</comment>
<evidence type="ECO:0000313" key="2">
    <source>
        <dbReference type="EMBL" id="MCI40635.1"/>
    </source>
</evidence>
<keyword evidence="3" id="KW-1185">Reference proteome</keyword>
<evidence type="ECO:0000256" key="1">
    <source>
        <dbReference type="SAM" id="MobiDB-lite"/>
    </source>
</evidence>
<dbReference type="EMBL" id="LXQA010282064">
    <property type="protein sequence ID" value="MCI40635.1"/>
    <property type="molecule type" value="Genomic_DNA"/>
</dbReference>